<evidence type="ECO:0000313" key="6">
    <source>
        <dbReference type="EMBL" id="MFI6496572.1"/>
    </source>
</evidence>
<feature type="transmembrane region" description="Helical" evidence="4">
    <location>
        <begin position="116"/>
        <end position="135"/>
    </location>
</feature>
<accession>A0ABW7YKZ4</accession>
<keyword evidence="7" id="KW-1185">Reference proteome</keyword>
<dbReference type="Pfam" id="PF07730">
    <property type="entry name" value="HisKA_3"/>
    <property type="match status" value="1"/>
</dbReference>
<keyword evidence="1" id="KW-0808">Transferase</keyword>
<dbReference type="PANTHER" id="PTHR24421:SF63">
    <property type="entry name" value="SENSOR HISTIDINE KINASE DESK"/>
    <property type="match status" value="1"/>
</dbReference>
<dbReference type="PANTHER" id="PTHR24421">
    <property type="entry name" value="NITRATE/NITRITE SENSOR PROTEIN NARX-RELATED"/>
    <property type="match status" value="1"/>
</dbReference>
<protein>
    <submittedName>
        <fullName evidence="6">Sensor histidine kinase</fullName>
    </submittedName>
</protein>
<evidence type="ECO:0000256" key="4">
    <source>
        <dbReference type="SAM" id="Phobius"/>
    </source>
</evidence>
<dbReference type="InterPro" id="IPR011712">
    <property type="entry name" value="Sig_transdc_His_kin_sub3_dim/P"/>
</dbReference>
<comment type="caution">
    <text evidence="6">The sequence shown here is derived from an EMBL/GenBank/DDBJ whole genome shotgun (WGS) entry which is preliminary data.</text>
</comment>
<gene>
    <name evidence="6" type="ORF">ACIBG2_04255</name>
</gene>
<dbReference type="Gene3D" id="3.30.565.10">
    <property type="entry name" value="Histidine kinase-like ATPase, C-terminal domain"/>
    <property type="match status" value="1"/>
</dbReference>
<evidence type="ECO:0000256" key="2">
    <source>
        <dbReference type="ARBA" id="ARBA00022777"/>
    </source>
</evidence>
<evidence type="ECO:0000259" key="5">
    <source>
        <dbReference type="Pfam" id="PF07730"/>
    </source>
</evidence>
<dbReference type="GO" id="GO:0016301">
    <property type="term" value="F:kinase activity"/>
    <property type="evidence" value="ECO:0007669"/>
    <property type="project" value="UniProtKB-KW"/>
</dbReference>
<feature type="transmembrane region" description="Helical" evidence="4">
    <location>
        <begin position="12"/>
        <end position="36"/>
    </location>
</feature>
<reference evidence="6 7" key="1">
    <citation type="submission" date="2024-10" db="EMBL/GenBank/DDBJ databases">
        <title>The Natural Products Discovery Center: Release of the First 8490 Sequenced Strains for Exploring Actinobacteria Biosynthetic Diversity.</title>
        <authorList>
            <person name="Kalkreuter E."/>
            <person name="Kautsar S.A."/>
            <person name="Yang D."/>
            <person name="Bader C.D."/>
            <person name="Teijaro C.N."/>
            <person name="Fluegel L."/>
            <person name="Davis C.M."/>
            <person name="Simpson J.R."/>
            <person name="Lauterbach L."/>
            <person name="Steele A.D."/>
            <person name="Gui C."/>
            <person name="Meng S."/>
            <person name="Li G."/>
            <person name="Viehrig K."/>
            <person name="Ye F."/>
            <person name="Su P."/>
            <person name="Kiefer A.F."/>
            <person name="Nichols A."/>
            <person name="Cepeda A.J."/>
            <person name="Yan W."/>
            <person name="Fan B."/>
            <person name="Jiang Y."/>
            <person name="Adhikari A."/>
            <person name="Zheng C.-J."/>
            <person name="Schuster L."/>
            <person name="Cowan T.M."/>
            <person name="Smanski M.J."/>
            <person name="Chevrette M.G."/>
            <person name="De Carvalho L.P.S."/>
            <person name="Shen B."/>
        </authorList>
    </citation>
    <scope>NUCLEOTIDE SEQUENCE [LARGE SCALE GENOMIC DNA]</scope>
    <source>
        <strain evidence="6 7">NPDC050545</strain>
    </source>
</reference>
<dbReference type="Proteomes" id="UP001612741">
    <property type="component" value="Unassembled WGS sequence"/>
</dbReference>
<dbReference type="CDD" id="cd16917">
    <property type="entry name" value="HATPase_UhpB-NarQ-NarX-like"/>
    <property type="match status" value="1"/>
</dbReference>
<dbReference type="Gene3D" id="1.20.5.1930">
    <property type="match status" value="1"/>
</dbReference>
<dbReference type="InterPro" id="IPR036890">
    <property type="entry name" value="HATPase_C_sf"/>
</dbReference>
<feature type="domain" description="Signal transduction histidine kinase subgroup 3 dimerisation and phosphoacceptor" evidence="5">
    <location>
        <begin position="190"/>
        <end position="255"/>
    </location>
</feature>
<proteinExistence type="predicted"/>
<dbReference type="RefSeq" id="WP_397078777.1">
    <property type="nucleotide sequence ID" value="NZ_JBITGY010000001.1"/>
</dbReference>
<name>A0ABW7YKZ4_9ACTN</name>
<evidence type="ECO:0000256" key="1">
    <source>
        <dbReference type="ARBA" id="ARBA00022679"/>
    </source>
</evidence>
<keyword evidence="4" id="KW-0812">Transmembrane</keyword>
<keyword evidence="4" id="KW-1133">Transmembrane helix</keyword>
<keyword evidence="3" id="KW-0902">Two-component regulatory system</keyword>
<dbReference type="EMBL" id="JBITGY010000001">
    <property type="protein sequence ID" value="MFI6496572.1"/>
    <property type="molecule type" value="Genomic_DNA"/>
</dbReference>
<keyword evidence="2 6" id="KW-0418">Kinase</keyword>
<feature type="transmembrane region" description="Helical" evidence="4">
    <location>
        <begin position="147"/>
        <end position="169"/>
    </location>
</feature>
<feature type="transmembrane region" description="Helical" evidence="4">
    <location>
        <begin position="42"/>
        <end position="64"/>
    </location>
</feature>
<evidence type="ECO:0000256" key="3">
    <source>
        <dbReference type="ARBA" id="ARBA00023012"/>
    </source>
</evidence>
<dbReference type="InterPro" id="IPR050482">
    <property type="entry name" value="Sensor_HK_TwoCompSys"/>
</dbReference>
<evidence type="ECO:0000313" key="7">
    <source>
        <dbReference type="Proteomes" id="UP001612741"/>
    </source>
</evidence>
<feature type="transmembrane region" description="Helical" evidence="4">
    <location>
        <begin position="76"/>
        <end position="96"/>
    </location>
</feature>
<keyword evidence="4" id="KW-0472">Membrane</keyword>
<organism evidence="6 7">
    <name type="scientific">Nonomuraea typhae</name>
    <dbReference type="NCBI Taxonomy" id="2603600"/>
    <lineage>
        <taxon>Bacteria</taxon>
        <taxon>Bacillati</taxon>
        <taxon>Actinomycetota</taxon>
        <taxon>Actinomycetes</taxon>
        <taxon>Streptosporangiales</taxon>
        <taxon>Streptosporangiaceae</taxon>
        <taxon>Nonomuraea</taxon>
    </lineage>
</organism>
<sequence>MKASGAEVARKVLLYWMDALVVVLGAIYLLMLLGLWDTGRLAGASAVIVAVLLLGQLSLFPLILRAAYDDKPRPTALLIVSGVFMAASLPFIPPGTGSSTWEIVGGIWLSGVAVNVPWRVSVGIGTVVGLCTITISHRVAGMSLPWAIVNEVLTLILTPLAMWCWVWLWHTIREAHESQEAKTRLAVAEERLRFARDLHDLLGHSLSVISLKSELAAKLAAKDAGRAAGEMSQVRELAGDALVEVEAAVEGYRSLDLQQELLGVRAALEAAGARCEIAVSADDLSPSARALLAWVVREGATNILKHSTATRCAIIIDGGVLEMRNDGVTGPRGRSGSGLRGLAERLTTAGGSFSAQATESGEFLLRAAVPA</sequence>